<proteinExistence type="predicted"/>
<accession>A0A1G8A0J9</accession>
<organism evidence="1 2">
    <name type="scientific">Nonomuraea jiangxiensis</name>
    <dbReference type="NCBI Taxonomy" id="633440"/>
    <lineage>
        <taxon>Bacteria</taxon>
        <taxon>Bacillati</taxon>
        <taxon>Actinomycetota</taxon>
        <taxon>Actinomycetes</taxon>
        <taxon>Streptosporangiales</taxon>
        <taxon>Streptosporangiaceae</taxon>
        <taxon>Nonomuraea</taxon>
    </lineage>
</organism>
<dbReference type="InterPro" id="IPR011990">
    <property type="entry name" value="TPR-like_helical_dom_sf"/>
</dbReference>
<name>A0A1G8A0J9_9ACTN</name>
<gene>
    <name evidence="1" type="ORF">SAMN05421869_101584</name>
</gene>
<reference evidence="1 2" key="1">
    <citation type="submission" date="2016-10" db="EMBL/GenBank/DDBJ databases">
        <authorList>
            <person name="de Groot N.N."/>
        </authorList>
    </citation>
    <scope>NUCLEOTIDE SEQUENCE [LARGE SCALE GENOMIC DNA]</scope>
    <source>
        <strain evidence="1 2">CGMCC 4.6533</strain>
    </source>
</reference>
<dbReference type="AlphaFoldDB" id="A0A1G8A0J9"/>
<dbReference type="EMBL" id="FNDJ01000001">
    <property type="protein sequence ID" value="SDH14462.1"/>
    <property type="molecule type" value="Genomic_DNA"/>
</dbReference>
<sequence length="259" mass="28647">MTETFRAGSQSAFIAELIELRESAGQPSYSEMKVLSRAPGIPKELPESTLNDILNGKRERLPDWKLVASFVMVCRRHAELTGLPTDDLGTVAQWQARWRAARNEPSPPYAPGSYDLFKTPADEAERRTNRTVARLVRWAGGGDVESAYRLAVIHVLTGDSAAARYWIHTAVQRRHPEAEAFAGDPRPIEFAADQAFGYGQAYEQEGPAKGDIARFYYRLAADHGHAGAAERLRALRAVPFGKLLPAPTGTAHRPRSRMP</sequence>
<evidence type="ECO:0000313" key="1">
    <source>
        <dbReference type="EMBL" id="SDH14462.1"/>
    </source>
</evidence>
<evidence type="ECO:0000313" key="2">
    <source>
        <dbReference type="Proteomes" id="UP000199202"/>
    </source>
</evidence>
<keyword evidence="2" id="KW-1185">Reference proteome</keyword>
<dbReference type="Gene3D" id="1.25.40.10">
    <property type="entry name" value="Tetratricopeptide repeat domain"/>
    <property type="match status" value="1"/>
</dbReference>
<dbReference type="STRING" id="633440.SAMN05421869_101584"/>
<dbReference type="Proteomes" id="UP000199202">
    <property type="component" value="Unassembled WGS sequence"/>
</dbReference>
<protein>
    <submittedName>
        <fullName evidence="1">Uncharacterized protein</fullName>
    </submittedName>
</protein>